<dbReference type="KEGG" id="mpq:ABA45_13385"/>
<dbReference type="PATRIC" id="fig|330734.3.peg.2805"/>
<dbReference type="InterPro" id="IPR018637">
    <property type="entry name" value="DUF2059"/>
</dbReference>
<feature type="signal peptide" evidence="1">
    <location>
        <begin position="1"/>
        <end position="25"/>
    </location>
</feature>
<proteinExistence type="predicted"/>
<dbReference type="Proteomes" id="UP000036406">
    <property type="component" value="Chromosome"/>
</dbReference>
<name>A0A0H4IE96_9GAMM</name>
<evidence type="ECO:0000256" key="1">
    <source>
        <dbReference type="SAM" id="SignalP"/>
    </source>
</evidence>
<keyword evidence="4" id="KW-1185">Reference proteome</keyword>
<accession>A0A0H4IE96</accession>
<evidence type="ECO:0000313" key="4">
    <source>
        <dbReference type="Proteomes" id="UP000036406"/>
    </source>
</evidence>
<dbReference type="AlphaFoldDB" id="A0A0H4IE96"/>
<dbReference type="EMBL" id="CP011494">
    <property type="protein sequence ID" value="AKO53287.1"/>
    <property type="molecule type" value="Genomic_DNA"/>
</dbReference>
<dbReference type="RefSeq" id="WP_048386879.1">
    <property type="nucleotide sequence ID" value="NZ_CP011494.1"/>
</dbReference>
<organism evidence="3 4">
    <name type="scientific">Marinobacter psychrophilus</name>
    <dbReference type="NCBI Taxonomy" id="330734"/>
    <lineage>
        <taxon>Bacteria</taxon>
        <taxon>Pseudomonadati</taxon>
        <taxon>Pseudomonadota</taxon>
        <taxon>Gammaproteobacteria</taxon>
        <taxon>Pseudomonadales</taxon>
        <taxon>Marinobacteraceae</taxon>
        <taxon>Marinobacter</taxon>
    </lineage>
</organism>
<reference evidence="3 4" key="1">
    <citation type="submission" date="2015-05" db="EMBL/GenBank/DDBJ databases">
        <title>Complete genome of Marinobacter psychrophilus strain 20041T isolated from sea-ice of the Canadian Basin.</title>
        <authorList>
            <person name="Song L."/>
            <person name="Ren L."/>
            <person name="Yu Y."/>
            <person name="Wang X."/>
        </authorList>
    </citation>
    <scope>NUCLEOTIDE SEQUENCE [LARGE SCALE GENOMIC DNA]</scope>
    <source>
        <strain evidence="3 4">20041</strain>
    </source>
</reference>
<evidence type="ECO:0000259" key="2">
    <source>
        <dbReference type="Pfam" id="PF09832"/>
    </source>
</evidence>
<evidence type="ECO:0000313" key="3">
    <source>
        <dbReference type="EMBL" id="AKO53287.1"/>
    </source>
</evidence>
<feature type="domain" description="DUF2059" evidence="2">
    <location>
        <begin position="92"/>
        <end position="151"/>
    </location>
</feature>
<feature type="chain" id="PRO_5005206591" description="DUF2059 domain-containing protein" evidence="1">
    <location>
        <begin position="26"/>
        <end position="282"/>
    </location>
</feature>
<sequence length="282" mass="30322">MMGGNKICVFLMSAALLGSPAFTVAATSPAAKQQQTVDARQVLRASPMDDIIAQYPTMMSQGIRDGLKQTGQVPPMVADAVGYVVSNSFNSQKIEQQVAGRLQAELSNGQLQAVADWYNTPVAQKISRAEVAALAPVVWPQISAQAGQLAQRFGNTDRAKSFVRFNRASRATQSAVDTTIAVQLGLASTMAAFSSDSANFETLQKRIESQRPALKGVVEQQVFNSYLYAYQDISGAEMEQYLRFLESDAGAAFTRVVSSGVKQAVIEPVESIGEQLSQFLAP</sequence>
<protein>
    <recommendedName>
        <fullName evidence="2">DUF2059 domain-containing protein</fullName>
    </recommendedName>
</protein>
<gene>
    <name evidence="3" type="ORF">ABA45_13385</name>
</gene>
<dbReference type="Pfam" id="PF09832">
    <property type="entry name" value="DUF2059"/>
    <property type="match status" value="1"/>
</dbReference>
<keyword evidence="1" id="KW-0732">Signal</keyword>